<evidence type="ECO:0000256" key="3">
    <source>
        <dbReference type="ARBA" id="ARBA00022617"/>
    </source>
</evidence>
<proteinExistence type="inferred from homology"/>
<keyword evidence="6 8" id="KW-0408">Iron</keyword>
<evidence type="ECO:0000256" key="5">
    <source>
        <dbReference type="ARBA" id="ARBA00023002"/>
    </source>
</evidence>
<dbReference type="GO" id="GO:0008395">
    <property type="term" value="F:steroid hydroxylase activity"/>
    <property type="evidence" value="ECO:0007669"/>
    <property type="project" value="TreeGrafter"/>
</dbReference>
<dbReference type="PROSITE" id="PS00086">
    <property type="entry name" value="CYTOCHROME_P450"/>
    <property type="match status" value="1"/>
</dbReference>
<evidence type="ECO:0000256" key="4">
    <source>
        <dbReference type="ARBA" id="ARBA00022723"/>
    </source>
</evidence>
<evidence type="ECO:0000313" key="10">
    <source>
        <dbReference type="Proteomes" id="UP000655751"/>
    </source>
</evidence>
<evidence type="ECO:0000256" key="2">
    <source>
        <dbReference type="ARBA" id="ARBA00010617"/>
    </source>
</evidence>
<dbReference type="GO" id="GO:0036199">
    <property type="term" value="F:cholest-4-en-3-one 26-monooxygenase activity"/>
    <property type="evidence" value="ECO:0007669"/>
    <property type="project" value="TreeGrafter"/>
</dbReference>
<accession>A0A931I4M5</accession>
<dbReference type="GO" id="GO:0020037">
    <property type="term" value="F:heme binding"/>
    <property type="evidence" value="ECO:0007669"/>
    <property type="project" value="InterPro"/>
</dbReference>
<dbReference type="InterPro" id="IPR001128">
    <property type="entry name" value="Cyt_P450"/>
</dbReference>
<dbReference type="InterPro" id="IPR017972">
    <property type="entry name" value="Cyt_P450_CS"/>
</dbReference>
<dbReference type="PRINTS" id="PR00359">
    <property type="entry name" value="BP450"/>
</dbReference>
<dbReference type="AlphaFoldDB" id="A0A931I4M5"/>
<comment type="caution">
    <text evidence="9">The sequence shown here is derived from an EMBL/GenBank/DDBJ whole genome shotgun (WGS) entry which is preliminary data.</text>
</comment>
<dbReference type="SUPFAM" id="SSF48264">
    <property type="entry name" value="Cytochrome P450"/>
    <property type="match status" value="1"/>
</dbReference>
<dbReference type="Gene3D" id="1.10.630.10">
    <property type="entry name" value="Cytochrome P450"/>
    <property type="match status" value="1"/>
</dbReference>
<dbReference type="Pfam" id="PF00067">
    <property type="entry name" value="p450"/>
    <property type="match status" value="1"/>
</dbReference>
<evidence type="ECO:0000256" key="1">
    <source>
        <dbReference type="ARBA" id="ARBA00001971"/>
    </source>
</evidence>
<dbReference type="FunFam" id="1.10.630.10:FF:000018">
    <property type="entry name" value="Cytochrome P450 monooxygenase"/>
    <property type="match status" value="1"/>
</dbReference>
<dbReference type="PANTHER" id="PTHR46696:SF4">
    <property type="entry name" value="BIOTIN BIOSYNTHESIS CYTOCHROME P450"/>
    <property type="match status" value="1"/>
</dbReference>
<evidence type="ECO:0000313" key="9">
    <source>
        <dbReference type="EMBL" id="MBH0774792.1"/>
    </source>
</evidence>
<keyword evidence="3 8" id="KW-0349">Heme</keyword>
<reference evidence="9" key="1">
    <citation type="submission" date="2020-11" db="EMBL/GenBank/DDBJ databases">
        <title>Nocardia NEAU-351.nov., a novel actinomycete isolated from the cow dung.</title>
        <authorList>
            <person name="Zhang X."/>
        </authorList>
    </citation>
    <scope>NUCLEOTIDE SEQUENCE</scope>
    <source>
        <strain evidence="9">NEAU-351</strain>
    </source>
</reference>
<dbReference type="EMBL" id="JADMLG010000001">
    <property type="protein sequence ID" value="MBH0774792.1"/>
    <property type="molecule type" value="Genomic_DNA"/>
</dbReference>
<dbReference type="PANTHER" id="PTHR46696">
    <property type="entry name" value="P450, PUTATIVE (EUROFUNG)-RELATED"/>
    <property type="match status" value="1"/>
</dbReference>
<keyword evidence="7 8" id="KW-0503">Monooxygenase</keyword>
<comment type="similarity">
    <text evidence="2 8">Belongs to the cytochrome P450 family.</text>
</comment>
<dbReference type="GO" id="GO:0006707">
    <property type="term" value="P:cholesterol catabolic process"/>
    <property type="evidence" value="ECO:0007669"/>
    <property type="project" value="TreeGrafter"/>
</dbReference>
<protein>
    <submittedName>
        <fullName evidence="9">Cytochrome P450</fullName>
    </submittedName>
</protein>
<keyword evidence="4 8" id="KW-0479">Metal-binding</keyword>
<dbReference type="InterPro" id="IPR002397">
    <property type="entry name" value="Cyt_P450_B"/>
</dbReference>
<keyword evidence="5 8" id="KW-0560">Oxidoreductase</keyword>
<dbReference type="GO" id="GO:0005506">
    <property type="term" value="F:iron ion binding"/>
    <property type="evidence" value="ECO:0007669"/>
    <property type="project" value="InterPro"/>
</dbReference>
<organism evidence="9 10">
    <name type="scientific">Nocardia bovistercoris</name>
    <dbReference type="NCBI Taxonomy" id="2785916"/>
    <lineage>
        <taxon>Bacteria</taxon>
        <taxon>Bacillati</taxon>
        <taxon>Actinomycetota</taxon>
        <taxon>Actinomycetes</taxon>
        <taxon>Mycobacteriales</taxon>
        <taxon>Nocardiaceae</taxon>
        <taxon>Nocardia</taxon>
    </lineage>
</organism>
<keyword evidence="10" id="KW-1185">Reference proteome</keyword>
<comment type="cofactor">
    <cofactor evidence="1">
        <name>heme</name>
        <dbReference type="ChEBI" id="CHEBI:30413"/>
    </cofactor>
</comment>
<sequence>MTHTITSDDAIEFDPYSETFFADPYPIYRRLRDEQPVYHNPTYGFWALSRYHDVTPGMKDFQTYSSARGVTLDMVLDPNPPRTTMPMIIMMDPPAHTRMRKLVSKVFTPRAISELETMVHDIVHDFLGRVDPNEFDLFADFSTLFPIEVITTMLGVAPEYRQQLRQWHAAPMERSEGGGPTPEARQAVEATVRFYHQLIAERRARPGEDMISRLIQVEVEREDGAVTALTDHEILGFASLLAGAGAETVAKLMASAAVVFADHPDQWRALREDRAKVPNAFEELLRYEGPVQYDLRYTMREVHLHDRTIPAGSAVLMLLASANRDERAFRDADRFDITRPFGGHNLGFGYGIHSCLGAALARLEGRVALNALLDFMPEFEVDRAGLTRSRETSVAGWASVPVRVRR</sequence>
<evidence type="ECO:0000256" key="7">
    <source>
        <dbReference type="ARBA" id="ARBA00023033"/>
    </source>
</evidence>
<gene>
    <name evidence="9" type="ORF">IT779_00645</name>
</gene>
<evidence type="ECO:0000256" key="6">
    <source>
        <dbReference type="ARBA" id="ARBA00023004"/>
    </source>
</evidence>
<dbReference type="InterPro" id="IPR036396">
    <property type="entry name" value="Cyt_P450_sf"/>
</dbReference>
<name>A0A931I4M5_9NOCA</name>
<dbReference type="Proteomes" id="UP000655751">
    <property type="component" value="Unassembled WGS sequence"/>
</dbReference>
<dbReference type="RefSeq" id="WP_196147157.1">
    <property type="nucleotide sequence ID" value="NZ_JADMLG010000001.1"/>
</dbReference>
<evidence type="ECO:0000256" key="8">
    <source>
        <dbReference type="RuleBase" id="RU000461"/>
    </source>
</evidence>